<evidence type="ECO:0000313" key="2">
    <source>
        <dbReference type="Proteomes" id="UP001156666"/>
    </source>
</evidence>
<keyword evidence="2" id="KW-1185">Reference proteome</keyword>
<comment type="caution">
    <text evidence="1">The sequence shown here is derived from an EMBL/GenBank/DDBJ whole genome shotgun (WGS) entry which is preliminary data.</text>
</comment>
<proteinExistence type="predicted"/>
<accession>A0AA37SNW4</accession>
<organism evidence="1 2">
    <name type="scientific">Portibacter lacus</name>
    <dbReference type="NCBI Taxonomy" id="1099794"/>
    <lineage>
        <taxon>Bacteria</taxon>
        <taxon>Pseudomonadati</taxon>
        <taxon>Bacteroidota</taxon>
        <taxon>Saprospiria</taxon>
        <taxon>Saprospirales</taxon>
        <taxon>Haliscomenobacteraceae</taxon>
        <taxon>Portibacter</taxon>
    </lineage>
</organism>
<dbReference type="AlphaFoldDB" id="A0AA37SNW4"/>
<dbReference type="EMBL" id="BSOH01000002">
    <property type="protein sequence ID" value="GLR16008.1"/>
    <property type="molecule type" value="Genomic_DNA"/>
</dbReference>
<evidence type="ECO:0000313" key="1">
    <source>
        <dbReference type="EMBL" id="GLR16008.1"/>
    </source>
</evidence>
<dbReference type="InterPro" id="IPR011006">
    <property type="entry name" value="CheY-like_superfamily"/>
</dbReference>
<reference evidence="1" key="2">
    <citation type="submission" date="2023-01" db="EMBL/GenBank/DDBJ databases">
        <title>Draft genome sequence of Portibacter lacus strain NBRC 108769.</title>
        <authorList>
            <person name="Sun Q."/>
            <person name="Mori K."/>
        </authorList>
    </citation>
    <scope>NUCLEOTIDE SEQUENCE</scope>
    <source>
        <strain evidence="1">NBRC 108769</strain>
    </source>
</reference>
<gene>
    <name evidence="1" type="ORF">GCM10007940_06230</name>
</gene>
<reference evidence="1" key="1">
    <citation type="journal article" date="2014" name="Int. J. Syst. Evol. Microbiol.">
        <title>Complete genome sequence of Corynebacterium casei LMG S-19264T (=DSM 44701T), isolated from a smear-ripened cheese.</title>
        <authorList>
            <consortium name="US DOE Joint Genome Institute (JGI-PGF)"/>
            <person name="Walter F."/>
            <person name="Albersmeier A."/>
            <person name="Kalinowski J."/>
            <person name="Ruckert C."/>
        </authorList>
    </citation>
    <scope>NUCLEOTIDE SEQUENCE</scope>
    <source>
        <strain evidence="1">NBRC 108769</strain>
    </source>
</reference>
<dbReference type="RefSeq" id="WP_235294870.1">
    <property type="nucleotide sequence ID" value="NZ_BSOH01000002.1"/>
</dbReference>
<name>A0AA37SNW4_9BACT</name>
<sequence length="140" mass="16494">MTKRILLFDEAYTLGVGLKQAFTYTLPEVEFDIATTYKEAYEKVIFNKYDLIMIDLMIPIYDEDKLVNPELDDVYSTGLHFYRHLKKLFKDNTISQMPSIFIYSAKESIDSTQFDNNVILRKPQRPIKIINKVKRTLELV</sequence>
<protein>
    <submittedName>
        <fullName evidence="1">Uncharacterized protein</fullName>
    </submittedName>
</protein>
<dbReference type="Gene3D" id="3.40.50.2300">
    <property type="match status" value="1"/>
</dbReference>
<dbReference type="SUPFAM" id="SSF52172">
    <property type="entry name" value="CheY-like"/>
    <property type="match status" value="1"/>
</dbReference>
<dbReference type="Proteomes" id="UP001156666">
    <property type="component" value="Unassembled WGS sequence"/>
</dbReference>